<dbReference type="InterPro" id="IPR009366">
    <property type="entry name" value="Protein_Veg"/>
</dbReference>
<dbReference type="PIRSF" id="PIRSF037257">
    <property type="entry name" value="DUF1021"/>
    <property type="match status" value="1"/>
</dbReference>
<proteinExistence type="predicted"/>
<dbReference type="AlphaFoldDB" id="A0A6M0H1G2"/>
<evidence type="ECO:0000313" key="2">
    <source>
        <dbReference type="Proteomes" id="UP000481872"/>
    </source>
</evidence>
<gene>
    <name evidence="1" type="ORF">G3M99_04145</name>
</gene>
<dbReference type="RefSeq" id="WP_010293838.1">
    <property type="nucleotide sequence ID" value="NZ_CABKRL010000001.1"/>
</dbReference>
<sequence>MHTKNVLLSIKQDIESHVGEKVTLKANGGRRKILINDGVLEKAYESIFTVRLEDCAQRTVSYSYSDVLTKTVQLVFAS</sequence>
<dbReference type="GO" id="GO:0006355">
    <property type="term" value="P:regulation of DNA-templated transcription"/>
    <property type="evidence" value="ECO:0007669"/>
    <property type="project" value="InterPro"/>
</dbReference>
<accession>A0A6M0H1G2</accession>
<evidence type="ECO:0000313" key="1">
    <source>
        <dbReference type="EMBL" id="NEU04058.1"/>
    </source>
</evidence>
<comment type="caution">
    <text evidence="1">The sequence shown here is derived from an EMBL/GenBank/DDBJ whole genome shotgun (WGS) entry which is preliminary data.</text>
</comment>
<name>A0A6M0H1G2_9CLOT</name>
<dbReference type="Pfam" id="PF06257">
    <property type="entry name" value="VEG"/>
    <property type="match status" value="1"/>
</dbReference>
<reference evidence="1 2" key="1">
    <citation type="submission" date="2020-02" db="EMBL/GenBank/DDBJ databases">
        <title>Genome assembly of a novel Clostridium senegalense strain.</title>
        <authorList>
            <person name="Gupta T.B."/>
            <person name="Jauregui R."/>
            <person name="Maclean P."/>
            <person name="Nawarathana A."/>
            <person name="Brightwell G."/>
        </authorList>
    </citation>
    <scope>NUCLEOTIDE SEQUENCE [LARGE SCALE GENOMIC DNA]</scope>
    <source>
        <strain evidence="1 2">AGRFS4</strain>
    </source>
</reference>
<evidence type="ECO:0008006" key="3">
    <source>
        <dbReference type="Google" id="ProtNLM"/>
    </source>
</evidence>
<dbReference type="PANTHER" id="PTHR40026">
    <property type="entry name" value="PROTEIN VEG"/>
    <property type="match status" value="1"/>
</dbReference>
<keyword evidence="2" id="KW-1185">Reference proteome</keyword>
<dbReference type="Gene3D" id="2.30.30.100">
    <property type="match status" value="1"/>
</dbReference>
<protein>
    <recommendedName>
        <fullName evidence="3">Veg protein</fullName>
    </recommendedName>
</protein>
<dbReference type="Proteomes" id="UP000481872">
    <property type="component" value="Unassembled WGS sequence"/>
</dbReference>
<organism evidence="1 2">
    <name type="scientific">Clostridium senegalense</name>
    <dbReference type="NCBI Taxonomy" id="1465809"/>
    <lineage>
        <taxon>Bacteria</taxon>
        <taxon>Bacillati</taxon>
        <taxon>Bacillota</taxon>
        <taxon>Clostridia</taxon>
        <taxon>Eubacteriales</taxon>
        <taxon>Clostridiaceae</taxon>
        <taxon>Clostridium</taxon>
    </lineage>
</organism>
<dbReference type="EMBL" id="JAAGPU010000004">
    <property type="protein sequence ID" value="NEU04058.1"/>
    <property type="molecule type" value="Genomic_DNA"/>
</dbReference>
<dbReference type="PANTHER" id="PTHR40026:SF1">
    <property type="entry name" value="PROTEIN VEG"/>
    <property type="match status" value="1"/>
</dbReference>